<name>A0A0C9XJW6_9AGAR</name>
<keyword evidence="2" id="KW-1185">Reference proteome</keyword>
<proteinExistence type="predicted"/>
<reference evidence="2" key="2">
    <citation type="submission" date="2015-01" db="EMBL/GenBank/DDBJ databases">
        <title>Evolutionary Origins and Diversification of the Mycorrhizal Mutualists.</title>
        <authorList>
            <consortium name="DOE Joint Genome Institute"/>
            <consortium name="Mycorrhizal Genomics Consortium"/>
            <person name="Kohler A."/>
            <person name="Kuo A."/>
            <person name="Nagy L.G."/>
            <person name="Floudas D."/>
            <person name="Copeland A."/>
            <person name="Barry K.W."/>
            <person name="Cichocki N."/>
            <person name="Veneault-Fourrey C."/>
            <person name="LaButti K."/>
            <person name="Lindquist E.A."/>
            <person name="Lipzen A."/>
            <person name="Lundell T."/>
            <person name="Morin E."/>
            <person name="Murat C."/>
            <person name="Riley R."/>
            <person name="Ohm R."/>
            <person name="Sun H."/>
            <person name="Tunlid A."/>
            <person name="Henrissat B."/>
            <person name="Grigoriev I.V."/>
            <person name="Hibbett D.S."/>
            <person name="Martin F."/>
        </authorList>
    </citation>
    <scope>NUCLEOTIDE SEQUENCE [LARGE SCALE GENOMIC DNA]</scope>
    <source>
        <strain evidence="2">LaAM-08-1</strain>
    </source>
</reference>
<evidence type="ECO:0000313" key="2">
    <source>
        <dbReference type="Proteomes" id="UP000054477"/>
    </source>
</evidence>
<dbReference type="OrthoDB" id="205198at2759"/>
<protein>
    <submittedName>
        <fullName evidence="1">Uncharacterized protein</fullName>
    </submittedName>
</protein>
<organism evidence="1 2">
    <name type="scientific">Laccaria amethystina LaAM-08-1</name>
    <dbReference type="NCBI Taxonomy" id="1095629"/>
    <lineage>
        <taxon>Eukaryota</taxon>
        <taxon>Fungi</taxon>
        <taxon>Dikarya</taxon>
        <taxon>Basidiomycota</taxon>
        <taxon>Agaricomycotina</taxon>
        <taxon>Agaricomycetes</taxon>
        <taxon>Agaricomycetidae</taxon>
        <taxon>Agaricales</taxon>
        <taxon>Agaricineae</taxon>
        <taxon>Hydnangiaceae</taxon>
        <taxon>Laccaria</taxon>
    </lineage>
</organism>
<dbReference type="AlphaFoldDB" id="A0A0C9XJW6"/>
<gene>
    <name evidence="1" type="ORF">K443DRAFT_678077</name>
</gene>
<reference evidence="1 2" key="1">
    <citation type="submission" date="2014-04" db="EMBL/GenBank/DDBJ databases">
        <authorList>
            <consortium name="DOE Joint Genome Institute"/>
            <person name="Kuo A."/>
            <person name="Kohler A."/>
            <person name="Nagy L.G."/>
            <person name="Floudas D."/>
            <person name="Copeland A."/>
            <person name="Barry K.W."/>
            <person name="Cichocki N."/>
            <person name="Veneault-Fourrey C."/>
            <person name="LaButti K."/>
            <person name="Lindquist E.A."/>
            <person name="Lipzen A."/>
            <person name="Lundell T."/>
            <person name="Morin E."/>
            <person name="Murat C."/>
            <person name="Sun H."/>
            <person name="Tunlid A."/>
            <person name="Henrissat B."/>
            <person name="Grigoriev I.V."/>
            <person name="Hibbett D.S."/>
            <person name="Martin F."/>
            <person name="Nordberg H.P."/>
            <person name="Cantor M.N."/>
            <person name="Hua S.X."/>
        </authorList>
    </citation>
    <scope>NUCLEOTIDE SEQUENCE [LARGE SCALE GENOMIC DNA]</scope>
    <source>
        <strain evidence="1 2">LaAM-08-1</strain>
    </source>
</reference>
<dbReference type="Proteomes" id="UP000054477">
    <property type="component" value="Unassembled WGS sequence"/>
</dbReference>
<dbReference type="HOGENOM" id="CLU_3014543_0_0_1"/>
<dbReference type="EMBL" id="KN838601">
    <property type="protein sequence ID" value="KIK01794.1"/>
    <property type="molecule type" value="Genomic_DNA"/>
</dbReference>
<evidence type="ECO:0000313" key="1">
    <source>
        <dbReference type="EMBL" id="KIK01794.1"/>
    </source>
</evidence>
<accession>A0A0C9XJW6</accession>
<sequence length="56" mass="6425">MAFQLEMLLPKGLKRLRLPSTAGRSPVHFTTSSTHRSMSLDAYLTYLQQKGFLDRQ</sequence>